<evidence type="ECO:0008006" key="3">
    <source>
        <dbReference type="Google" id="ProtNLM"/>
    </source>
</evidence>
<dbReference type="EMBL" id="SAXZ01000014">
    <property type="protein sequence ID" value="TXJ31168.1"/>
    <property type="molecule type" value="Genomic_DNA"/>
</dbReference>
<dbReference type="Proteomes" id="UP000322659">
    <property type="component" value="Unassembled WGS sequence"/>
</dbReference>
<keyword evidence="2" id="KW-1185">Reference proteome</keyword>
<evidence type="ECO:0000313" key="1">
    <source>
        <dbReference type="EMBL" id="TXJ31168.1"/>
    </source>
</evidence>
<dbReference type="SUPFAM" id="SSF52402">
    <property type="entry name" value="Adenine nucleotide alpha hydrolases-like"/>
    <property type="match status" value="1"/>
</dbReference>
<organism evidence="1 2">
    <name type="scientific">Brachyspira aalborgi</name>
    <dbReference type="NCBI Taxonomy" id="29522"/>
    <lineage>
        <taxon>Bacteria</taxon>
        <taxon>Pseudomonadati</taxon>
        <taxon>Spirochaetota</taxon>
        <taxon>Spirochaetia</taxon>
        <taxon>Brachyspirales</taxon>
        <taxon>Brachyspiraceae</taxon>
        <taxon>Brachyspira</taxon>
    </lineage>
</organism>
<reference evidence="1 2" key="1">
    <citation type="journal article" date="1992" name="Lakartidningen">
        <title>[Penicillin V and not amoxicillin is the first choice preparation in acute otitis].</title>
        <authorList>
            <person name="Kamme C."/>
            <person name="Lundgren K."/>
            <person name="Prellner K."/>
        </authorList>
    </citation>
    <scope>NUCLEOTIDE SEQUENCE [LARGE SCALE GENOMIC DNA]</scope>
    <source>
        <strain evidence="1 2">PC5099IV</strain>
    </source>
</reference>
<comment type="caution">
    <text evidence="1">The sequence shown here is derived from an EMBL/GenBank/DDBJ whole genome shotgun (WGS) entry which is preliminary data.</text>
</comment>
<accession>A0ABY3K6V5</accession>
<gene>
    <name evidence="1" type="ORF">EPJ71_10565</name>
</gene>
<protein>
    <recommendedName>
        <fullName evidence="3">Phosphoadenosine phosphosulfate reductase</fullName>
    </recommendedName>
</protein>
<dbReference type="RefSeq" id="WP_147748683.1">
    <property type="nucleotide sequence ID" value="NZ_SAXZ01000014.1"/>
</dbReference>
<evidence type="ECO:0000313" key="2">
    <source>
        <dbReference type="Proteomes" id="UP000322659"/>
    </source>
</evidence>
<name>A0ABY3K6V5_9SPIR</name>
<sequence length="270" mass="32287">MENVDDKVNYQVLLEKDFNKKIDLIKDKTNILHFSTGADSVASFLKLRENGIEPILIYKYFIPHLKMVDNYIDYFQNKFNVRIYQLSHRMWGEMIGNLQFQKPMVEKKGNKLFNNYYIQLAHAFGKDLSAFDMFLDNIFGKNAIYHYGLRYTDGINRFRHLRKAGVMFNNKFYPIASFKISDIQAILKKHNCKLPIEYGLWGISFESPRAWNIGLIKEHCKETYKQILGHFPLIDYEMYREKYNKLNRHFTTRLSQYSQFAISKEEYAEW</sequence>
<proteinExistence type="predicted"/>